<dbReference type="AlphaFoldDB" id="A0A3M6TYZ5"/>
<reference evidence="2 3" key="1">
    <citation type="journal article" date="2018" name="Sci. Rep.">
        <title>Comparative analysis of the Pocillopora damicornis genome highlights role of immune system in coral evolution.</title>
        <authorList>
            <person name="Cunning R."/>
            <person name="Bay R.A."/>
            <person name="Gillette P."/>
            <person name="Baker A.C."/>
            <person name="Traylor-Knowles N."/>
        </authorList>
    </citation>
    <scope>NUCLEOTIDE SEQUENCE [LARGE SCALE GENOMIC DNA]</scope>
    <source>
        <strain evidence="2">RSMAS</strain>
        <tissue evidence="2">Whole animal</tissue>
    </source>
</reference>
<comment type="caution">
    <text evidence="2">The sequence shown here is derived from an EMBL/GenBank/DDBJ whole genome shotgun (WGS) entry which is preliminary data.</text>
</comment>
<evidence type="ECO:0000313" key="2">
    <source>
        <dbReference type="EMBL" id="RMX46612.1"/>
    </source>
</evidence>
<proteinExistence type="predicted"/>
<dbReference type="EMBL" id="RCHS01002631">
    <property type="protein sequence ID" value="RMX46612.1"/>
    <property type="molecule type" value="Genomic_DNA"/>
</dbReference>
<feature type="non-terminal residue" evidence="2">
    <location>
        <position position="1268"/>
    </location>
</feature>
<dbReference type="PANTHER" id="PTHR22605">
    <property type="entry name" value="RZ-TYPE DOMAIN-CONTAINING PROTEIN"/>
    <property type="match status" value="1"/>
</dbReference>
<protein>
    <recommendedName>
        <fullName evidence="1">AAA+ ATPase domain-containing protein</fullName>
    </recommendedName>
</protein>
<evidence type="ECO:0000259" key="1">
    <source>
        <dbReference type="SMART" id="SM00382"/>
    </source>
</evidence>
<dbReference type="SMART" id="SM00382">
    <property type="entry name" value="AAA"/>
    <property type="match status" value="2"/>
</dbReference>
<dbReference type="Proteomes" id="UP000275408">
    <property type="component" value="Unassembled WGS sequence"/>
</dbReference>
<evidence type="ECO:0000313" key="3">
    <source>
        <dbReference type="Proteomes" id="UP000275408"/>
    </source>
</evidence>
<organism evidence="2 3">
    <name type="scientific">Pocillopora damicornis</name>
    <name type="common">Cauliflower coral</name>
    <name type="synonym">Millepora damicornis</name>
    <dbReference type="NCBI Taxonomy" id="46731"/>
    <lineage>
        <taxon>Eukaryota</taxon>
        <taxon>Metazoa</taxon>
        <taxon>Cnidaria</taxon>
        <taxon>Anthozoa</taxon>
        <taxon>Hexacorallia</taxon>
        <taxon>Scleractinia</taxon>
        <taxon>Astrocoeniina</taxon>
        <taxon>Pocilloporidae</taxon>
        <taxon>Pocillopora</taxon>
    </lineage>
</organism>
<feature type="domain" description="AAA+ ATPase" evidence="1">
    <location>
        <begin position="822"/>
        <end position="979"/>
    </location>
</feature>
<dbReference type="Pfam" id="PF07728">
    <property type="entry name" value="AAA_5"/>
    <property type="match status" value="1"/>
</dbReference>
<dbReference type="PANTHER" id="PTHR22605:SF16">
    <property type="entry name" value="E3 UBIQUITIN-PROTEIN LIGASE RNF213"/>
    <property type="match status" value="1"/>
</dbReference>
<dbReference type="InterPro" id="IPR003593">
    <property type="entry name" value="AAA+_ATPase"/>
</dbReference>
<dbReference type="GO" id="GO:0004842">
    <property type="term" value="F:ubiquitin-protein transferase activity"/>
    <property type="evidence" value="ECO:0007669"/>
    <property type="project" value="InterPro"/>
</dbReference>
<gene>
    <name evidence="2" type="ORF">pdam_00025246</name>
</gene>
<feature type="domain" description="AAA+ ATPase" evidence="1">
    <location>
        <begin position="344"/>
        <end position="481"/>
    </location>
</feature>
<dbReference type="Gene3D" id="3.40.50.300">
    <property type="entry name" value="P-loop containing nucleotide triphosphate hydrolases"/>
    <property type="match status" value="2"/>
</dbReference>
<sequence>FETLLFNLLILGELTDDCGRVWRRNSHDLYILEITNPTSIVRILSRRPNESSEACRFDELLPQIRCSLPKDTLFSLRRKSTAKETNRPSFDEKELESDEVQRVWQYLQLIKEEPELIQQFYYDPNVKRTSPAECLKTLIRNCGVKNPSWSELRYFVNFLNYQLRDCEESTFCNTSLVEDTLEGFRKFVVNFMIIMSKDFSMRSLTDIDTSQTHGASADSKEGDDIVPFRLRRRWEETPHPYIFFNPDHDTMTFLGFRVDQEGNLLDPQTRKIIQEGIMTRHLRTGLYVQKVDLENSFESYSKFQKIELLCAVMGINYGHDPDDSYELTGDNVKKILAIYMRFRCNIPVIIMGETGCGKTKLIRYLCGLQTEGVRQRNMLLMKIHGGTTYKDIEKNVLQAEAMAINNKHEGTNIDTVLFFDEANTTEALGMIKEIMVDRRCNGRPLSDSLKFIVACNPYRKHTDEMIQKLESAGLGYHVTAEETAERLGKIPLRQLVYRVHAIPESMCSLVWDFGQLNPEVEELYTQQIVRRYVAQGRLPGDENLVSAIASVLAASQRFMREKKDECSFVSLRDVKRAMEVMLWFHEHFQHFSSLMQEKESDNEDDGENEDETEFHVLQPNLKEEPPASVDELSVLKEEEHASFKVERRKLIDYSGRFNPLKEEVTVKREIDEGSTWFKSILKRIPHAAPRKERVILPEETHTDSKPPRFDLSNTLELEESYSGLFLEENGDVNDRIDPVTWSLILALGVCYQARLTEREEYREAIAKSFQPPCRLPGGAERIEREISRCQETLMGELELGPNIARNEALSENVFMMVVCIELRIPLFVVGKPGSSKSLAKTVVADNMQGARSRSDLFKKFKQIQLVSYQCSPQSTPEGILATFKQCSELQESKNEQTTSDTFASVVVLDEVGLAEDSPKMPLKTLHPLLDDDQNDEFVIQSGKSFTRVAFIGLSNWALDPAKMNRGIMLCRNEPDGDELEATARGICGCNEDILTHIEHLISPLVRGYKDLYAKQKTLKKLTEGKKDEFFGLRDFYSLIKMIVCIAKEQQRRPNWEELEQTIKRNFSGLLEEDFNPVRILMDHIGFPEEYFQDEERTEVDSLDLIRASLNRESVMGDGRYLLIMTENFAALPRIKQLLLEQDEEEPYVIFGSGFPKDQLFTQVCRNINRVKMCMETGRTVILLNLENLYESLYDALNQYYVSFGGEKYVDLGLGNNRVKCRVHRNFRTVAIILFNRLIVIAEKDVVYNKFPIPLINRLEKHFLVMSSG</sequence>
<dbReference type="InterPro" id="IPR027417">
    <property type="entry name" value="P-loop_NTPase"/>
</dbReference>
<feature type="non-terminal residue" evidence="2">
    <location>
        <position position="1"/>
    </location>
</feature>
<dbReference type="GO" id="GO:0005524">
    <property type="term" value="F:ATP binding"/>
    <property type="evidence" value="ECO:0007669"/>
    <property type="project" value="InterPro"/>
</dbReference>
<dbReference type="InterPro" id="IPR011704">
    <property type="entry name" value="ATPase_dyneun-rel_AAA"/>
</dbReference>
<keyword evidence="3" id="KW-1185">Reference proteome</keyword>
<dbReference type="OrthoDB" id="5989003at2759"/>
<dbReference type="InterPro" id="IPR031248">
    <property type="entry name" value="RNF213"/>
</dbReference>
<accession>A0A3M6TYZ5</accession>
<dbReference type="GO" id="GO:0016887">
    <property type="term" value="F:ATP hydrolysis activity"/>
    <property type="evidence" value="ECO:0007669"/>
    <property type="project" value="InterPro"/>
</dbReference>
<name>A0A3M6TYZ5_POCDA</name>
<dbReference type="SUPFAM" id="SSF52540">
    <property type="entry name" value="P-loop containing nucleoside triphosphate hydrolases"/>
    <property type="match status" value="2"/>
</dbReference>